<evidence type="ECO:0000256" key="5">
    <source>
        <dbReference type="PIRSR" id="PIRSR601382-2"/>
    </source>
</evidence>
<keyword evidence="5" id="KW-0479">Metal-binding</keyword>
<gene>
    <name evidence="9" type="ORF">Clacol_001704</name>
</gene>
<dbReference type="InterPro" id="IPR044674">
    <property type="entry name" value="EDEM1/2/3"/>
</dbReference>
<feature type="chain" id="PRO_5043943798" description="alpha-1,2-Mannosidase" evidence="7">
    <location>
        <begin position="27"/>
        <end position="869"/>
    </location>
</feature>
<dbReference type="PANTHER" id="PTHR45679:SF5">
    <property type="entry name" value="ER DEGRADATION-ENHANCING ALPHA-MANNOSIDASE-LIKE PROTEIN 1"/>
    <property type="match status" value="1"/>
</dbReference>
<keyword evidence="5" id="KW-0106">Calcium</keyword>
<dbReference type="InterPro" id="IPR046450">
    <property type="entry name" value="PA_dom_sf"/>
</dbReference>
<protein>
    <recommendedName>
        <fullName evidence="6">alpha-1,2-Mannosidase</fullName>
        <ecNumber evidence="6">3.2.1.-</ecNumber>
    </recommendedName>
</protein>
<dbReference type="Gene3D" id="1.50.10.10">
    <property type="match status" value="1"/>
</dbReference>
<comment type="caution">
    <text evidence="9">The sequence shown here is derived from an EMBL/GenBank/DDBJ whole genome shotgun (WGS) entry which is preliminary data.</text>
</comment>
<dbReference type="GO" id="GO:0044322">
    <property type="term" value="C:endoplasmic reticulum quality control compartment"/>
    <property type="evidence" value="ECO:0007669"/>
    <property type="project" value="GOC"/>
</dbReference>
<feature type="binding site" evidence="5">
    <location>
        <position position="486"/>
    </location>
    <ligand>
        <name>Ca(2+)</name>
        <dbReference type="ChEBI" id="CHEBI:29108"/>
    </ligand>
</feature>
<evidence type="ECO:0000256" key="4">
    <source>
        <dbReference type="ARBA" id="ARBA00023180"/>
    </source>
</evidence>
<keyword evidence="4" id="KW-0325">Glycoprotein</keyword>
<dbReference type="InterPro" id="IPR036026">
    <property type="entry name" value="Seven-hairpin_glycosidases"/>
</dbReference>
<dbReference type="EMBL" id="BPWL01000002">
    <property type="protein sequence ID" value="GJJ07502.1"/>
    <property type="molecule type" value="Genomic_DNA"/>
</dbReference>
<dbReference type="SUPFAM" id="SSF52025">
    <property type="entry name" value="PA domain"/>
    <property type="match status" value="1"/>
</dbReference>
<dbReference type="Gene3D" id="3.50.30.30">
    <property type="match status" value="1"/>
</dbReference>
<keyword evidence="10" id="KW-1185">Reference proteome</keyword>
<dbReference type="GO" id="GO:1904380">
    <property type="term" value="P:endoplasmic reticulum mannose trimming"/>
    <property type="evidence" value="ECO:0007669"/>
    <property type="project" value="InterPro"/>
</dbReference>
<dbReference type="GO" id="GO:0016020">
    <property type="term" value="C:membrane"/>
    <property type="evidence" value="ECO:0007669"/>
    <property type="project" value="InterPro"/>
</dbReference>
<keyword evidence="6" id="KW-0326">Glycosidase</keyword>
<evidence type="ECO:0000313" key="10">
    <source>
        <dbReference type="Proteomes" id="UP001050691"/>
    </source>
</evidence>
<feature type="signal peptide" evidence="7">
    <location>
        <begin position="1"/>
        <end position="26"/>
    </location>
</feature>
<dbReference type="InterPro" id="IPR012341">
    <property type="entry name" value="6hp_glycosidase-like_sf"/>
</dbReference>
<dbReference type="GO" id="GO:0036503">
    <property type="term" value="P:ERAD pathway"/>
    <property type="evidence" value="ECO:0007669"/>
    <property type="project" value="UniProtKB-ARBA"/>
</dbReference>
<comment type="subcellular location">
    <subcellularLocation>
        <location evidence="1">Endoplasmic reticulum</location>
    </subcellularLocation>
</comment>
<keyword evidence="3" id="KW-0256">Endoplasmic reticulum</keyword>
<evidence type="ECO:0000313" key="9">
    <source>
        <dbReference type="EMBL" id="GJJ07502.1"/>
    </source>
</evidence>
<comment type="similarity">
    <text evidence="2 6">Belongs to the glycosyl hydrolase 47 family.</text>
</comment>
<dbReference type="GO" id="GO:0005975">
    <property type="term" value="P:carbohydrate metabolic process"/>
    <property type="evidence" value="ECO:0007669"/>
    <property type="project" value="InterPro"/>
</dbReference>
<dbReference type="SUPFAM" id="SSF48225">
    <property type="entry name" value="Seven-hairpin glycosidases"/>
    <property type="match status" value="1"/>
</dbReference>
<comment type="cofactor">
    <cofactor evidence="5">
        <name>Ca(2+)</name>
        <dbReference type="ChEBI" id="CHEBI:29108"/>
    </cofactor>
</comment>
<keyword evidence="7" id="KW-0732">Signal</keyword>
<dbReference type="InterPro" id="IPR001382">
    <property type="entry name" value="Glyco_hydro_47"/>
</dbReference>
<evidence type="ECO:0000256" key="2">
    <source>
        <dbReference type="ARBA" id="ARBA00007658"/>
    </source>
</evidence>
<dbReference type="AlphaFoldDB" id="A0AAV4ZYU1"/>
<organism evidence="9 10">
    <name type="scientific">Clathrus columnatus</name>
    <dbReference type="NCBI Taxonomy" id="1419009"/>
    <lineage>
        <taxon>Eukaryota</taxon>
        <taxon>Fungi</taxon>
        <taxon>Dikarya</taxon>
        <taxon>Basidiomycota</taxon>
        <taxon>Agaricomycotina</taxon>
        <taxon>Agaricomycetes</taxon>
        <taxon>Phallomycetidae</taxon>
        <taxon>Phallales</taxon>
        <taxon>Clathraceae</taxon>
        <taxon>Clathrus</taxon>
    </lineage>
</organism>
<dbReference type="PRINTS" id="PR00747">
    <property type="entry name" value="GLYHDRLASE47"/>
</dbReference>
<dbReference type="GO" id="GO:0004571">
    <property type="term" value="F:mannosyl-oligosaccharide 1,2-alpha-mannosidase activity"/>
    <property type="evidence" value="ECO:0007669"/>
    <property type="project" value="InterPro"/>
</dbReference>
<evidence type="ECO:0000256" key="1">
    <source>
        <dbReference type="ARBA" id="ARBA00004240"/>
    </source>
</evidence>
<name>A0AAV4ZYU1_9AGAM</name>
<dbReference type="PANTHER" id="PTHR45679">
    <property type="entry name" value="ER DEGRADATION-ENHANCING ALPHA-MANNOSIDASE-LIKE PROTEIN 2"/>
    <property type="match status" value="1"/>
</dbReference>
<evidence type="ECO:0000256" key="7">
    <source>
        <dbReference type="SAM" id="SignalP"/>
    </source>
</evidence>
<dbReference type="GO" id="GO:0005509">
    <property type="term" value="F:calcium ion binding"/>
    <property type="evidence" value="ECO:0007669"/>
    <property type="project" value="InterPro"/>
</dbReference>
<evidence type="ECO:0000259" key="8">
    <source>
        <dbReference type="Pfam" id="PF02225"/>
    </source>
</evidence>
<dbReference type="Pfam" id="PF01532">
    <property type="entry name" value="Glyco_hydro_47"/>
    <property type="match status" value="1"/>
</dbReference>
<dbReference type="Proteomes" id="UP001050691">
    <property type="component" value="Unassembled WGS sequence"/>
</dbReference>
<evidence type="ECO:0000256" key="6">
    <source>
        <dbReference type="RuleBase" id="RU361193"/>
    </source>
</evidence>
<dbReference type="Pfam" id="PF02225">
    <property type="entry name" value="PA"/>
    <property type="match status" value="1"/>
</dbReference>
<proteinExistence type="inferred from homology"/>
<sequence length="869" mass="98472">MRLGRHNRCGVFTVILFILFLPNTSAKWFWESDKLNTQKSTPVWTTSRKLAFREKVRDLWLHAFENYMQNAYPMDELRPLSCIGRGPSDDPNDWVANDVAGNFSVTLIDALDTFVVLNDRRGFAQAVQNVINAVHSFDLDTRPQVFETNIRVLGGLLSAHQFASNSNHKFYLKWYKGELLRLAYDLGNRLLPAFKTPTGIPYARVLHFIVAIFTKEIHIHLGTAGAGSLIIEFGILSRLTRDPRFEDAAYKAFFAIWNRRSDIGLVGNTINAITGAWLSDITGIGAGSYLRVETERMDTGEVEFLDVWLEAYSNIMRYHRGEEGYWFRQVNMKTGALAYASADSLSSFWSGLQVLAGDVQNAIKSHLIFWNIWRRFSAIPEVFDLNTRLPSAWQYPIRPEFIESTYYLYRATRDSLYLDMGERVLNDIIFRSKVDCGLASIENILTNKQVDRMESFVLSETLKYLYLLFDEDNVLHSDDSNTVFTTEGHLLTLPRDLIKPSSPVRRQLRRHENLQCPAYFSTKHPTDPLDETYGLAGSIRTRQDTEFARLTVGLDENSLASLDDSAFWFPEGWCELPKIDIYSFDFVLSPDGSYTPEDPTPSPKKIYEVPDGYVIMNMTGIRAHLTSRLDGRGYDITRLGPFAVHTGQMIYLNDSNLNVESTEKFEPLDRESTIRLHFGFDPIESMSSFGEGPIDDLVITAFTSLFGSDPYSSIRLNQHKEIPVYQIDGDNPMGCFLYPDESFLGSMVVVARGECTFLQKLVMARAGGAIGVIVVSDDEHPINPTADKDELALVDDHISNATLVVITLSSGEALQSLLSKAAQKSVEVVMSMEKTDISTSYIDRTEQKRTGIRYIYVNNRPILNIRLLV</sequence>
<accession>A0AAV4ZYU1</accession>
<evidence type="ECO:0000256" key="3">
    <source>
        <dbReference type="ARBA" id="ARBA00022824"/>
    </source>
</evidence>
<dbReference type="EC" id="3.2.1.-" evidence="6"/>
<keyword evidence="6" id="KW-0378">Hydrolase</keyword>
<dbReference type="InterPro" id="IPR003137">
    <property type="entry name" value="PA_domain"/>
</dbReference>
<reference evidence="9" key="1">
    <citation type="submission" date="2021-10" db="EMBL/GenBank/DDBJ databases">
        <title>De novo Genome Assembly of Clathrus columnatus (Basidiomycota, Fungi) Using Illumina and Nanopore Sequence Data.</title>
        <authorList>
            <person name="Ogiso-Tanaka E."/>
            <person name="Itagaki H."/>
            <person name="Hosoya T."/>
            <person name="Hosaka K."/>
        </authorList>
    </citation>
    <scope>NUCLEOTIDE SEQUENCE</scope>
    <source>
        <strain evidence="9">MO-923</strain>
    </source>
</reference>
<feature type="domain" description="PA" evidence="8">
    <location>
        <begin position="731"/>
        <end position="813"/>
    </location>
</feature>